<dbReference type="Gene3D" id="1.20.1290.10">
    <property type="entry name" value="AhpD-like"/>
    <property type="match status" value="1"/>
</dbReference>
<dbReference type="InterPro" id="IPR000073">
    <property type="entry name" value="AB_hydrolase_1"/>
</dbReference>
<feature type="domain" description="AB hydrolase-1" evidence="2">
    <location>
        <begin position="31"/>
        <end position="247"/>
    </location>
</feature>
<evidence type="ECO:0000259" key="1">
    <source>
        <dbReference type="Pfam" id="PF02627"/>
    </source>
</evidence>
<organism evidence="3 4">
    <name type="scientific">Nocardioides terrae</name>
    <dbReference type="NCBI Taxonomy" id="574651"/>
    <lineage>
        <taxon>Bacteria</taxon>
        <taxon>Bacillati</taxon>
        <taxon>Actinomycetota</taxon>
        <taxon>Actinomycetes</taxon>
        <taxon>Propionibacteriales</taxon>
        <taxon>Nocardioidaceae</taxon>
        <taxon>Nocardioides</taxon>
    </lineage>
</organism>
<sequence>MELTLVRLAGDDTLPPLVVGPSLGTSVTALWGRCAELLGDRFHVVGWELPGHGRGAPATTPFTVADLAAAVVAVVDRTLGPVAFAYAGVSVGGAVGLQLALDAPERLIAAAVLCTGARIGTPDGWHERAALVRASGTPVMVEGSAKWWFAPGFIERHPDAATGLLSSLQDADAESYSLVCEALAAYDVRDRLGSITVPLLAVGGSDDGSAPADLLLVDAGAVPGGRFVELDGVGHQAPAEAPRTVASLLADALSPDGRLDAGMGVRRAVLGDEHVDRAVAGTTDVTRDFQDLITRYAWGEIWTRPGLARRDRSIAVLTALVAGRHFEELEFHLRAALRNGLTREEIVEVLLQSAIYVGVPAANTAFAVAKRVLAEDDA</sequence>
<keyword evidence="4" id="KW-1185">Reference proteome</keyword>
<dbReference type="Proteomes" id="UP000198832">
    <property type="component" value="Unassembled WGS sequence"/>
</dbReference>
<feature type="domain" description="Carboxymuconolactone decarboxylase-like" evidence="1">
    <location>
        <begin position="288"/>
        <end position="370"/>
    </location>
</feature>
<dbReference type="PRINTS" id="PR00111">
    <property type="entry name" value="ABHYDROLASE"/>
</dbReference>
<dbReference type="InterPro" id="IPR003779">
    <property type="entry name" value="CMD-like"/>
</dbReference>
<dbReference type="Pfam" id="PF02627">
    <property type="entry name" value="CMD"/>
    <property type="match status" value="1"/>
</dbReference>
<dbReference type="InterPro" id="IPR012788">
    <property type="entry name" value="Decarb_PcaC"/>
</dbReference>
<dbReference type="InterPro" id="IPR052512">
    <property type="entry name" value="4CMD/NDH-1_regulator"/>
</dbReference>
<proteinExistence type="predicted"/>
<dbReference type="Pfam" id="PF12697">
    <property type="entry name" value="Abhydrolase_6"/>
    <property type="match status" value="1"/>
</dbReference>
<reference evidence="3 4" key="1">
    <citation type="submission" date="2016-10" db="EMBL/GenBank/DDBJ databases">
        <authorList>
            <person name="de Groot N.N."/>
        </authorList>
    </citation>
    <scope>NUCLEOTIDE SEQUENCE [LARGE SCALE GENOMIC DNA]</scope>
    <source>
        <strain evidence="3 4">CGMCC 1.7056</strain>
    </source>
</reference>
<gene>
    <name evidence="3" type="ORF">SAMN04487968_104188</name>
</gene>
<dbReference type="GO" id="GO:0051920">
    <property type="term" value="F:peroxiredoxin activity"/>
    <property type="evidence" value="ECO:0007669"/>
    <property type="project" value="InterPro"/>
</dbReference>
<dbReference type="InterPro" id="IPR029032">
    <property type="entry name" value="AhpD-like"/>
</dbReference>
<dbReference type="OrthoDB" id="9802489at2"/>
<dbReference type="AlphaFoldDB" id="A0A1I1H4F2"/>
<accession>A0A1I1H4F2</accession>
<dbReference type="PANTHER" id="PTHR33570:SF2">
    <property type="entry name" value="CARBOXYMUCONOLACTONE DECARBOXYLASE-LIKE DOMAIN-CONTAINING PROTEIN"/>
    <property type="match status" value="1"/>
</dbReference>
<dbReference type="EMBL" id="FOLB01000004">
    <property type="protein sequence ID" value="SFC18897.1"/>
    <property type="molecule type" value="Genomic_DNA"/>
</dbReference>
<evidence type="ECO:0000313" key="3">
    <source>
        <dbReference type="EMBL" id="SFC18897.1"/>
    </source>
</evidence>
<dbReference type="NCBIfam" id="TIGR02425">
    <property type="entry name" value="decarb_PcaC"/>
    <property type="match status" value="1"/>
</dbReference>
<dbReference type="STRING" id="574651.SAMN04487968_104188"/>
<name>A0A1I1H4F2_9ACTN</name>
<dbReference type="SUPFAM" id="SSF53474">
    <property type="entry name" value="alpha/beta-Hydrolases"/>
    <property type="match status" value="1"/>
</dbReference>
<dbReference type="SUPFAM" id="SSF69118">
    <property type="entry name" value="AhpD-like"/>
    <property type="match status" value="1"/>
</dbReference>
<dbReference type="RefSeq" id="WP_091121959.1">
    <property type="nucleotide sequence ID" value="NZ_FOLB01000004.1"/>
</dbReference>
<protein>
    <submittedName>
        <fullName evidence="3">4-carboxymuconolactone decarboxylase</fullName>
    </submittedName>
</protein>
<evidence type="ECO:0000259" key="2">
    <source>
        <dbReference type="Pfam" id="PF12697"/>
    </source>
</evidence>
<evidence type="ECO:0000313" key="4">
    <source>
        <dbReference type="Proteomes" id="UP000198832"/>
    </source>
</evidence>
<dbReference type="InterPro" id="IPR029058">
    <property type="entry name" value="AB_hydrolase_fold"/>
</dbReference>
<dbReference type="PANTHER" id="PTHR33570">
    <property type="entry name" value="4-CARBOXYMUCONOLACTONE DECARBOXYLASE FAMILY PROTEIN"/>
    <property type="match status" value="1"/>
</dbReference>
<dbReference type="Gene3D" id="3.40.50.1820">
    <property type="entry name" value="alpha/beta hydrolase"/>
    <property type="match status" value="1"/>
</dbReference>